<protein>
    <submittedName>
        <fullName evidence="1">Uncharacterized protein</fullName>
    </submittedName>
</protein>
<sequence>MKTFSGPLLASKEGANSAGKFLSNVSSVQPDVAGLITQPAPRMNFSFAWNLFHARTFDFEITRHHTARKLRETHSASSSTKLTRQGSKTFVYARIYADLYFRKRKPRVMDPPVVAARIAKELWAILFERVDAWSNETTQNTSVFHECFRRAFFPGGNSNVVHQDDNTLVEWATALGTVVDAADKIKWTRQSLLASDAPVYEGRLCYLKWVSAMCNFTLPHGIMPSDIVNVPLRRMTDLVKRFKCPKNSPMTHITSCPL</sequence>
<organism evidence="1 2">
    <name type="scientific">Hyalomma asiaticum</name>
    <name type="common">Tick</name>
    <dbReference type="NCBI Taxonomy" id="266040"/>
    <lineage>
        <taxon>Eukaryota</taxon>
        <taxon>Metazoa</taxon>
        <taxon>Ecdysozoa</taxon>
        <taxon>Arthropoda</taxon>
        <taxon>Chelicerata</taxon>
        <taxon>Arachnida</taxon>
        <taxon>Acari</taxon>
        <taxon>Parasitiformes</taxon>
        <taxon>Ixodida</taxon>
        <taxon>Ixodoidea</taxon>
        <taxon>Ixodidae</taxon>
        <taxon>Hyalomminae</taxon>
        <taxon>Hyalomma</taxon>
    </lineage>
</organism>
<comment type="caution">
    <text evidence="1">The sequence shown here is derived from an EMBL/GenBank/DDBJ whole genome shotgun (WGS) entry which is preliminary data.</text>
</comment>
<proteinExistence type="predicted"/>
<reference evidence="1" key="1">
    <citation type="submission" date="2020-05" db="EMBL/GenBank/DDBJ databases">
        <title>Large-scale comparative analyses of tick genomes elucidate their genetic diversity and vector capacities.</title>
        <authorList>
            <person name="Jia N."/>
            <person name="Wang J."/>
            <person name="Shi W."/>
            <person name="Du L."/>
            <person name="Sun Y."/>
            <person name="Zhan W."/>
            <person name="Jiang J."/>
            <person name="Wang Q."/>
            <person name="Zhang B."/>
            <person name="Ji P."/>
            <person name="Sakyi L.B."/>
            <person name="Cui X."/>
            <person name="Yuan T."/>
            <person name="Jiang B."/>
            <person name="Yang W."/>
            <person name="Lam T.T.-Y."/>
            <person name="Chang Q."/>
            <person name="Ding S."/>
            <person name="Wang X."/>
            <person name="Zhu J."/>
            <person name="Ruan X."/>
            <person name="Zhao L."/>
            <person name="Wei J."/>
            <person name="Que T."/>
            <person name="Du C."/>
            <person name="Cheng J."/>
            <person name="Dai P."/>
            <person name="Han X."/>
            <person name="Huang E."/>
            <person name="Gao Y."/>
            <person name="Liu J."/>
            <person name="Shao H."/>
            <person name="Ye R."/>
            <person name="Li L."/>
            <person name="Wei W."/>
            <person name="Wang X."/>
            <person name="Wang C."/>
            <person name="Yang T."/>
            <person name="Huo Q."/>
            <person name="Li W."/>
            <person name="Guo W."/>
            <person name="Chen H."/>
            <person name="Zhou L."/>
            <person name="Ni X."/>
            <person name="Tian J."/>
            <person name="Zhou Y."/>
            <person name="Sheng Y."/>
            <person name="Liu T."/>
            <person name="Pan Y."/>
            <person name="Xia L."/>
            <person name="Li J."/>
            <person name="Zhao F."/>
            <person name="Cao W."/>
        </authorList>
    </citation>
    <scope>NUCLEOTIDE SEQUENCE</scope>
    <source>
        <strain evidence="1">Hyas-2018</strain>
    </source>
</reference>
<gene>
    <name evidence="1" type="ORF">HPB50_026843</name>
</gene>
<keyword evidence="2" id="KW-1185">Reference proteome</keyword>
<dbReference type="EMBL" id="CM023486">
    <property type="protein sequence ID" value="KAH6929361.1"/>
    <property type="molecule type" value="Genomic_DNA"/>
</dbReference>
<dbReference type="Proteomes" id="UP000821845">
    <property type="component" value="Chromosome 6"/>
</dbReference>
<evidence type="ECO:0000313" key="2">
    <source>
        <dbReference type="Proteomes" id="UP000821845"/>
    </source>
</evidence>
<name>A0ACB7S5Y8_HYAAI</name>
<evidence type="ECO:0000313" key="1">
    <source>
        <dbReference type="EMBL" id="KAH6929361.1"/>
    </source>
</evidence>
<accession>A0ACB7S5Y8</accession>